<dbReference type="PANTHER" id="PTHR45436:SF5">
    <property type="entry name" value="SENSOR HISTIDINE KINASE TRCS"/>
    <property type="match status" value="1"/>
</dbReference>
<keyword evidence="4" id="KW-0808">Transferase</keyword>
<evidence type="ECO:0000256" key="3">
    <source>
        <dbReference type="ARBA" id="ARBA00022553"/>
    </source>
</evidence>
<dbReference type="PANTHER" id="PTHR45436">
    <property type="entry name" value="SENSOR HISTIDINE KINASE YKOH"/>
    <property type="match status" value="1"/>
</dbReference>
<dbReference type="InterPro" id="IPR003594">
    <property type="entry name" value="HATPase_dom"/>
</dbReference>
<proteinExistence type="predicted"/>
<dbReference type="Proteomes" id="UP000186096">
    <property type="component" value="Unassembled WGS sequence"/>
</dbReference>
<dbReference type="GO" id="GO:0000160">
    <property type="term" value="P:phosphorelay signal transduction system"/>
    <property type="evidence" value="ECO:0007669"/>
    <property type="project" value="TreeGrafter"/>
</dbReference>
<evidence type="ECO:0000313" key="11">
    <source>
        <dbReference type="EMBL" id="SIR66197.1"/>
    </source>
</evidence>
<dbReference type="PROSITE" id="PS50109">
    <property type="entry name" value="HIS_KIN"/>
    <property type="match status" value="1"/>
</dbReference>
<dbReference type="AlphaFoldDB" id="A0A1N7CRR8"/>
<keyword evidence="12" id="KW-1185">Reference proteome</keyword>
<evidence type="ECO:0000256" key="4">
    <source>
        <dbReference type="ARBA" id="ARBA00022679"/>
    </source>
</evidence>
<dbReference type="SMART" id="SM00387">
    <property type="entry name" value="HATPase_c"/>
    <property type="match status" value="1"/>
</dbReference>
<evidence type="ECO:0000313" key="12">
    <source>
        <dbReference type="Proteomes" id="UP000186096"/>
    </source>
</evidence>
<dbReference type="STRING" id="58117.SAMN05421833_112167"/>
<dbReference type="EC" id="2.7.13.3" evidence="2"/>
<evidence type="ECO:0000256" key="2">
    <source>
        <dbReference type="ARBA" id="ARBA00012438"/>
    </source>
</evidence>
<dbReference type="Pfam" id="PF02518">
    <property type="entry name" value="HATPase_c"/>
    <property type="match status" value="1"/>
</dbReference>
<feature type="transmembrane region" description="Helical" evidence="9">
    <location>
        <begin position="307"/>
        <end position="330"/>
    </location>
</feature>
<dbReference type="EMBL" id="FTNI01000012">
    <property type="protein sequence ID" value="SIR66197.1"/>
    <property type="molecule type" value="Genomic_DNA"/>
</dbReference>
<gene>
    <name evidence="11" type="ORF">SAMN05421833_112167</name>
</gene>
<protein>
    <recommendedName>
        <fullName evidence="2">histidine kinase</fullName>
        <ecNumber evidence="2">2.7.13.3</ecNumber>
    </recommendedName>
</protein>
<feature type="compositionally biased region" description="Basic and acidic residues" evidence="8">
    <location>
        <begin position="842"/>
        <end position="851"/>
    </location>
</feature>
<accession>A0A1N7CRR8</accession>
<evidence type="ECO:0000256" key="6">
    <source>
        <dbReference type="ARBA" id="ARBA00022777"/>
    </source>
</evidence>
<feature type="domain" description="Histidine kinase" evidence="10">
    <location>
        <begin position="521"/>
        <end position="626"/>
    </location>
</feature>
<feature type="compositionally biased region" description="Basic and acidic residues" evidence="8">
    <location>
        <begin position="711"/>
        <end position="721"/>
    </location>
</feature>
<evidence type="ECO:0000256" key="5">
    <source>
        <dbReference type="ARBA" id="ARBA00022692"/>
    </source>
</evidence>
<keyword evidence="6 11" id="KW-0418">Kinase</keyword>
<dbReference type="InterPro" id="IPR005467">
    <property type="entry name" value="His_kinase_dom"/>
</dbReference>
<dbReference type="GO" id="GO:0004673">
    <property type="term" value="F:protein histidine kinase activity"/>
    <property type="evidence" value="ECO:0007669"/>
    <property type="project" value="UniProtKB-EC"/>
</dbReference>
<comment type="catalytic activity">
    <reaction evidence="1">
        <text>ATP + protein L-histidine = ADP + protein N-phospho-L-histidine.</text>
        <dbReference type="EC" id="2.7.13.3"/>
    </reaction>
</comment>
<dbReference type="InterPro" id="IPR036890">
    <property type="entry name" value="HATPase_C_sf"/>
</dbReference>
<feature type="region of interest" description="Disordered" evidence="8">
    <location>
        <begin position="633"/>
        <end position="658"/>
    </location>
</feature>
<feature type="compositionally biased region" description="Basic and acidic residues" evidence="8">
    <location>
        <begin position="878"/>
        <end position="890"/>
    </location>
</feature>
<keyword evidence="3" id="KW-0597">Phosphoprotein</keyword>
<organism evidence="11 12">
    <name type="scientific">Microbispora rosea</name>
    <dbReference type="NCBI Taxonomy" id="58117"/>
    <lineage>
        <taxon>Bacteria</taxon>
        <taxon>Bacillati</taxon>
        <taxon>Actinomycetota</taxon>
        <taxon>Actinomycetes</taxon>
        <taxon>Streptosporangiales</taxon>
        <taxon>Streptosporangiaceae</taxon>
        <taxon>Microbispora</taxon>
    </lineage>
</organism>
<feature type="region of interest" description="Disordered" evidence="8">
    <location>
        <begin position="671"/>
        <end position="890"/>
    </location>
</feature>
<name>A0A1N7CRR8_9ACTN</name>
<dbReference type="Gene3D" id="3.30.565.10">
    <property type="entry name" value="Histidine kinase-like ATPase, C-terminal domain"/>
    <property type="match status" value="1"/>
</dbReference>
<reference evidence="12" key="1">
    <citation type="submission" date="2017-01" db="EMBL/GenBank/DDBJ databases">
        <authorList>
            <person name="Varghese N."/>
            <person name="Submissions S."/>
        </authorList>
    </citation>
    <scope>NUCLEOTIDE SEQUENCE [LARGE SCALE GENOMIC DNA]</scope>
    <source>
        <strain evidence="12">ATCC 12950</strain>
    </source>
</reference>
<keyword evidence="9" id="KW-0472">Membrane</keyword>
<dbReference type="InterPro" id="IPR050428">
    <property type="entry name" value="TCS_sensor_his_kinase"/>
</dbReference>
<dbReference type="Pfam" id="PF08376">
    <property type="entry name" value="NIT"/>
    <property type="match status" value="1"/>
</dbReference>
<feature type="compositionally biased region" description="Basic and acidic residues" evidence="8">
    <location>
        <begin position="678"/>
        <end position="694"/>
    </location>
</feature>
<feature type="compositionally biased region" description="Polar residues" evidence="8">
    <location>
        <begin position="823"/>
        <end position="832"/>
    </location>
</feature>
<sequence length="890" mass="94846">MGSRNRSIRFKIFLLLLLPLLMLSAMWGFALKLTVGDGLVLLNSKTLYDTIGVTSTDLGTQIQAERALTAGVLSSGQTTSAALTAQQAKTTAAADRFKKSADDRATRNAMSDELLAPMESLLSSLERLPTIREGVSLGRTDRLTAITSYNTIMDDLFALYERLVSVPDLATFQQASAMQGMGNAHEMITREDALVRGALASGTMTGAEQNAFSEWVATRRFLYGKNRPVLSGDMRAPYEQVLTSPLFERFTALENQIVNQVRSGGPLPADAEKWSPTVDQMILRLDSARVKASDALNVSATSVATGIMLRILVAGGLGLIVIVATIIFSVRFGRRLARDLAGLRDAALELAVSRLPQVVDKLRRGEDVNVEAEAPPIKATGSNEVEDVARAFSSVQRTAVEAAVGQAALRRGVSHVFLNLARRNQTLLHRQLTLLDTMQRRAEDPESLEDLFRLDHLTTRMRRHAESLIILSGSAPGRAWRKPVPLIDVVRAAISEVEDYTRVSTAPMPNVAIAGATVADVVHLIAELLENATIFSPPQTRVEVRGEVVANGLAVEIEDRGLGLTPEEYDEINARLADPPEFDLADSDRLGLFVVGQLAARHEIGVVMRGSPYGGTTAIVLIPRTLVVEEGSPAALAGPPPRGAHAKPALAAGGHDTDISLNDTLQADLGLRGSAAGEPREGRTLVGEIAKDVPDGVLEGVPGDAPGEASGKTEDREERTGASEPSPFFTPAALRTEAVPSATRDDLSSRSPGSGFENPRQAAVPSASPSVVPSAEPATAPTGVAANGLAQRTSRQRARGPVSNGTHAGLPRRVRQANIAPQLRTQSQETGPQTPPLSAPTVEERSPEEARAMFSAFQRGALRGREDSDQPGGAAPGDHAHNMHGEKGDE</sequence>
<evidence type="ECO:0000256" key="1">
    <source>
        <dbReference type="ARBA" id="ARBA00000085"/>
    </source>
</evidence>
<evidence type="ECO:0000256" key="9">
    <source>
        <dbReference type="SAM" id="Phobius"/>
    </source>
</evidence>
<evidence type="ECO:0000259" key="10">
    <source>
        <dbReference type="PROSITE" id="PS50109"/>
    </source>
</evidence>
<keyword evidence="7 9" id="KW-1133">Transmembrane helix</keyword>
<feature type="compositionally biased region" description="Low complexity" evidence="8">
    <location>
        <begin position="762"/>
        <end position="781"/>
    </location>
</feature>
<dbReference type="GO" id="GO:0005886">
    <property type="term" value="C:plasma membrane"/>
    <property type="evidence" value="ECO:0007669"/>
    <property type="project" value="TreeGrafter"/>
</dbReference>
<evidence type="ECO:0000256" key="7">
    <source>
        <dbReference type="ARBA" id="ARBA00022989"/>
    </source>
</evidence>
<dbReference type="InterPro" id="IPR013587">
    <property type="entry name" value="Nitrate/nitrite_sensing"/>
</dbReference>
<keyword evidence="5 9" id="KW-0812">Transmembrane</keyword>
<evidence type="ECO:0000256" key="8">
    <source>
        <dbReference type="SAM" id="MobiDB-lite"/>
    </source>
</evidence>
<dbReference type="SUPFAM" id="SSF55874">
    <property type="entry name" value="ATPase domain of HSP90 chaperone/DNA topoisomerase II/histidine kinase"/>
    <property type="match status" value="1"/>
</dbReference>